<evidence type="ECO:0000256" key="11">
    <source>
        <dbReference type="ARBA" id="ARBA00038040"/>
    </source>
</evidence>
<dbReference type="Gene3D" id="1.20.120.1750">
    <property type="match status" value="1"/>
</dbReference>
<feature type="domain" description="RING-type" evidence="14">
    <location>
        <begin position="1509"/>
        <end position="1734"/>
    </location>
</feature>
<dbReference type="Pfam" id="PF00270">
    <property type="entry name" value="DEAD"/>
    <property type="match status" value="1"/>
</dbReference>
<dbReference type="Pfam" id="PF07717">
    <property type="entry name" value="OB_NTP_bind"/>
    <property type="match status" value="1"/>
</dbReference>
<dbReference type="CDD" id="cd20335">
    <property type="entry name" value="BRcat_RBR"/>
    <property type="match status" value="1"/>
</dbReference>
<dbReference type="PROSITE" id="PS51192">
    <property type="entry name" value="HELICASE_ATP_BIND_1"/>
    <property type="match status" value="1"/>
</dbReference>
<evidence type="ECO:0000256" key="8">
    <source>
        <dbReference type="ARBA" id="ARBA00022806"/>
    </source>
</evidence>
<dbReference type="InterPro" id="IPR007502">
    <property type="entry name" value="Helicase-assoc_dom"/>
</dbReference>
<organism evidence="15 16">
    <name type="scientific">Loa loa</name>
    <name type="common">Eye worm</name>
    <name type="synonym">Filaria loa</name>
    <dbReference type="NCBI Taxonomy" id="7209"/>
    <lineage>
        <taxon>Eukaryota</taxon>
        <taxon>Metazoa</taxon>
        <taxon>Ecdysozoa</taxon>
        <taxon>Nematoda</taxon>
        <taxon>Chromadorea</taxon>
        <taxon>Rhabditida</taxon>
        <taxon>Spirurina</taxon>
        <taxon>Spiruromorpha</taxon>
        <taxon>Filarioidea</taxon>
        <taxon>Onchocercidae</taxon>
        <taxon>Loa</taxon>
    </lineage>
</organism>
<dbReference type="STRING" id="7209.A0A1I7VQB2"/>
<proteinExistence type="inferred from homology"/>
<keyword evidence="3" id="KW-0677">Repeat</keyword>
<dbReference type="GO" id="GO:0016740">
    <property type="term" value="F:transferase activity"/>
    <property type="evidence" value="ECO:0007669"/>
    <property type="project" value="UniProtKB-KW"/>
</dbReference>
<dbReference type="Pfam" id="PF00271">
    <property type="entry name" value="Helicase_C"/>
    <property type="match status" value="1"/>
</dbReference>
<dbReference type="WBParaSite" id="EN70_5107">
    <property type="protein sequence ID" value="EN70_5107"/>
    <property type="gene ID" value="EN70_5107"/>
</dbReference>
<dbReference type="Pfam" id="PF21010">
    <property type="entry name" value="HA2_C"/>
    <property type="match status" value="1"/>
</dbReference>
<keyword evidence="7" id="KW-0378">Hydrolase</keyword>
<dbReference type="CDD" id="cd18791">
    <property type="entry name" value="SF2_C_RHA"/>
    <property type="match status" value="1"/>
</dbReference>
<name>A0A1I7VQB2_LOALO</name>
<dbReference type="InterPro" id="IPR002464">
    <property type="entry name" value="DNA/RNA_helicase_DEAH_CS"/>
</dbReference>
<keyword evidence="5" id="KW-0863">Zinc-finger</keyword>
<dbReference type="PROSITE" id="PS51194">
    <property type="entry name" value="HELICASE_CTER"/>
    <property type="match status" value="1"/>
</dbReference>
<dbReference type="InterPro" id="IPR011545">
    <property type="entry name" value="DEAD/DEAH_box_helicase_dom"/>
</dbReference>
<accession>A0A1I7VQB2</accession>
<keyword evidence="10" id="KW-0067">ATP-binding</keyword>
<dbReference type="PANTHER" id="PTHR18934:SF91">
    <property type="entry name" value="PRE-MRNA-SPLICING FACTOR ATP-DEPENDENT RNA HELICASE PRP16"/>
    <property type="match status" value="1"/>
</dbReference>
<dbReference type="SMART" id="SM00487">
    <property type="entry name" value="DEXDc"/>
    <property type="match status" value="1"/>
</dbReference>
<keyword evidence="15" id="KW-1185">Reference proteome</keyword>
<dbReference type="SMART" id="SM00490">
    <property type="entry name" value="HELICc"/>
    <property type="match status" value="1"/>
</dbReference>
<keyword evidence="1" id="KW-0808">Transferase</keyword>
<dbReference type="PROSITE" id="PS51873">
    <property type="entry name" value="TRIAD"/>
    <property type="match status" value="1"/>
</dbReference>
<dbReference type="Proteomes" id="UP000095285">
    <property type="component" value="Unassembled WGS sequence"/>
</dbReference>
<dbReference type="InterPro" id="IPR014001">
    <property type="entry name" value="Helicase_ATP-bd"/>
</dbReference>
<evidence type="ECO:0000256" key="2">
    <source>
        <dbReference type="ARBA" id="ARBA00022723"/>
    </source>
</evidence>
<dbReference type="CDD" id="cd00590">
    <property type="entry name" value="RRM_SF"/>
    <property type="match status" value="1"/>
</dbReference>
<keyword evidence="4" id="KW-0547">Nucleotide-binding</keyword>
<dbReference type="InterPro" id="IPR001650">
    <property type="entry name" value="Helicase_C-like"/>
</dbReference>
<sequence>MLKVEVVALFVKLDEQELMSMFKSRRTEIGLENIESNPDRLNSIFDIVNHSTAYQQGSYFIKEMEMLEQQIGTGNKIVPCDLSYQLTFHNEEQRTFMEKKVEQKHKCTASAWNVDESMEQIMKEQIQEWSPATENTCTYAITKVPSPPWQQFLHRVRGRFIADTRRLMKLQETVEPNNVHDCDFFKKEIPKRKCRIEIFDEIHTKHMQMLEKSPHATKLITELMNHEIERFSCGLPVYNIRKDIKNTLCNQGRVLIVVADTGSGKSTQIPQYLVFDGIITPSQKILCSQPRKTAVCELAVRVAKETSLINYCLVNVPVYEDGLKPNLNAKINFITEKHLLDCIRNDPELSQFGCVMIDEVHERTVNTDMCLGMMKKVLRLRSDIKLVICSATLDPEPLLKYFSEFQAKKLEVPGRQYSIEICYEPPISGCRGIRSLMLDYVDRTVEKVINICEKEAKKQPFEDIFWEDSLETHAAHIMAFLSNPHETLIAEDRLSKRLTELKHSVKVKIVTLYGKMPVEDRIEIFAPLKSGYHHKVIFATNVGETSITIPGVRYIVKKFDTTKRKNILELNLISKSAAKQRAGRAGRTAPGICYRLYSEEQYEEMESTNVPDILLTNLAEVVLYLISVGIMNPEEFDFIEKPDSSDLMHSLRLLRSLKAIECRETMLVVTQLGKMMQQLPVEPRLAKMVLDSVQYDLVAEVAVVCACVHVGSLFNRGDKRNKFVLADQKKLSFCEDSGDPMTSLAVFLQHIGTPNNRFRHWCLENYVNSKHMKSVFSIAYKICKIMSHLTSVNADIHKIDISKARTIIPTLFCRSFGSNLAMYSGLPERGYYDFNGKKYVFIHPSSALKYNDITPEFIVYECLVHTSNDFVLNVCTADPSWLHEIDHNVLEEERKNRLVPYDIRCGTATKRWIMTHKGILQQEVGVECIGKTRRDDPYRRLQIYVPVKSLPKLKSFIERVIEEKTNVLCRKTREVPILHADYVLHMSGGGKPLEILMPGEFCSMYIERSDINWIDDDACKNKLEEYFGKFGKITEFVTFGEEYQKKTGHSCLIRMENKEVAKRAFIYNIENHCDFNIEPRFGQKYLDTGGNFFHPSAYRLLIRWWRRPSCGYGEIKLKSRDFDQRMYAFNVISEHFGHFQPSLVSEDFMTRNPNISVDDLYKVKLQSLPLDINNKRLLHILGPVLDAYDIEFDEVYVVRKKNYPVEDKRDLEKHSQRISDHIIRVAKNAVDGNGYPFEVKIRAPKHSNDIEFLAFVLFSDMNIGIHVGHALKEAAKNGLTLEMGPVNHMHEAYIQEMFHYQIKVPRILFNAIFDDLRDIYEIIDHKDIDFNYRSDTYSKLYHLFISGENFDSVNKVKAAIDKVIDGYTIKCRDGERVDGDKLPLFLNTSPYKMEVKIQGSVSNVEKAKMEIKRFLREWLDADISQILILQPPNYQPGTLKALLAQNSYDLHSLEKQFGCGLHLDANIAKRELLFVGKQAQFQELLKMLRSISDSIQSGDSSVTTSGKIGVPECVVCLCAADLENYCLEACGHYACKSCLNMQLKTSIEARDFPIVCVACEKPFTWLDLEVLVLGDIDRNKDEDPQRLQLLSDASLACFIERHEHLYKHCLTPDCRGLHHVTTDAGLGQCRLCGRIQCTRCGKEKHESMTCEEYARIRVNADESVKKWIREDQTRRRICPNVNCQTIIEKFGGCNHMQCSRCKQHFCWICMFSAVESKEIYAHMDAEHGGSGADVHELLAEMENDPFVREFIEREHPALLLDPRFNFGEEAEFWVMPDDANDEAQVLIVNDDENFLEFEQELNRFLIEEIDEPSVGFEFHNDFEEDEDGDANIV</sequence>
<reference evidence="15" key="1">
    <citation type="submission" date="2012-04" db="EMBL/GenBank/DDBJ databases">
        <title>The Genome Sequence of Loa loa.</title>
        <authorList>
            <consortium name="The Broad Institute Genome Sequencing Platform"/>
            <consortium name="Broad Institute Genome Sequencing Center for Infectious Disease"/>
            <person name="Nutman T.B."/>
            <person name="Fink D.L."/>
            <person name="Russ C."/>
            <person name="Young S."/>
            <person name="Zeng Q."/>
            <person name="Gargeya S."/>
            <person name="Alvarado L."/>
            <person name="Berlin A."/>
            <person name="Chapman S.B."/>
            <person name="Chen Z."/>
            <person name="Freedman E."/>
            <person name="Gellesch M."/>
            <person name="Goldberg J."/>
            <person name="Griggs A."/>
            <person name="Gujja S."/>
            <person name="Heilman E.R."/>
            <person name="Heiman D."/>
            <person name="Howarth C."/>
            <person name="Mehta T."/>
            <person name="Neiman D."/>
            <person name="Pearson M."/>
            <person name="Roberts A."/>
            <person name="Saif S."/>
            <person name="Shea T."/>
            <person name="Shenoy N."/>
            <person name="Sisk P."/>
            <person name="Stolte C."/>
            <person name="Sykes S."/>
            <person name="White J."/>
            <person name="Yandava C."/>
            <person name="Haas B."/>
            <person name="Henn M.R."/>
            <person name="Nusbaum C."/>
            <person name="Birren B."/>
        </authorList>
    </citation>
    <scope>NUCLEOTIDE SEQUENCE [LARGE SCALE GENOMIC DNA]</scope>
</reference>
<dbReference type="Gene3D" id="3.40.50.300">
    <property type="entry name" value="P-loop containing nucleotide triphosphate hydrolases"/>
    <property type="match status" value="2"/>
</dbReference>
<dbReference type="SMART" id="SM00647">
    <property type="entry name" value="IBR"/>
    <property type="match status" value="2"/>
</dbReference>
<dbReference type="CDD" id="cd17917">
    <property type="entry name" value="DEXHc_RHA-like"/>
    <property type="match status" value="1"/>
</dbReference>
<dbReference type="InterPro" id="IPR044066">
    <property type="entry name" value="TRIAD_supradom"/>
</dbReference>
<dbReference type="InterPro" id="IPR002867">
    <property type="entry name" value="IBR_dom"/>
</dbReference>
<dbReference type="Gene3D" id="1.20.120.1080">
    <property type="match status" value="1"/>
</dbReference>
<keyword evidence="2" id="KW-0479">Metal-binding</keyword>
<evidence type="ECO:0000259" key="14">
    <source>
        <dbReference type="PROSITE" id="PS51873"/>
    </source>
</evidence>
<dbReference type="InterPro" id="IPR027417">
    <property type="entry name" value="P-loop_NTPase"/>
</dbReference>
<evidence type="ECO:0000313" key="15">
    <source>
        <dbReference type="Proteomes" id="UP000095285"/>
    </source>
</evidence>
<evidence type="ECO:0000256" key="1">
    <source>
        <dbReference type="ARBA" id="ARBA00022679"/>
    </source>
</evidence>
<dbReference type="SUPFAM" id="SSF57850">
    <property type="entry name" value="RING/U-box"/>
    <property type="match status" value="2"/>
</dbReference>
<evidence type="ECO:0000256" key="10">
    <source>
        <dbReference type="ARBA" id="ARBA00022840"/>
    </source>
</evidence>
<dbReference type="GO" id="GO:0005524">
    <property type="term" value="F:ATP binding"/>
    <property type="evidence" value="ECO:0007669"/>
    <property type="project" value="UniProtKB-KW"/>
</dbReference>
<evidence type="ECO:0000259" key="12">
    <source>
        <dbReference type="PROSITE" id="PS51192"/>
    </source>
</evidence>
<evidence type="ECO:0000259" key="13">
    <source>
        <dbReference type="PROSITE" id="PS51194"/>
    </source>
</evidence>
<dbReference type="GO" id="GO:0003723">
    <property type="term" value="F:RNA binding"/>
    <property type="evidence" value="ECO:0007669"/>
    <property type="project" value="TreeGrafter"/>
</dbReference>
<dbReference type="PROSITE" id="PS00690">
    <property type="entry name" value="DEAH_ATP_HELICASE"/>
    <property type="match status" value="1"/>
</dbReference>
<dbReference type="PANTHER" id="PTHR18934">
    <property type="entry name" value="ATP-DEPENDENT RNA HELICASE"/>
    <property type="match status" value="1"/>
</dbReference>
<dbReference type="eggNOG" id="KOG0922">
    <property type="taxonomic scope" value="Eukaryota"/>
</dbReference>
<dbReference type="SMART" id="SM00847">
    <property type="entry name" value="HA2"/>
    <property type="match status" value="1"/>
</dbReference>
<keyword evidence="6" id="KW-0833">Ubl conjugation pathway</keyword>
<feature type="domain" description="Helicase ATP-binding" evidence="12">
    <location>
        <begin position="246"/>
        <end position="411"/>
    </location>
</feature>
<keyword evidence="9" id="KW-0862">Zinc</keyword>
<dbReference type="SUPFAM" id="SSF52540">
    <property type="entry name" value="P-loop containing nucleoside triphosphate hydrolases"/>
    <property type="match status" value="1"/>
</dbReference>
<dbReference type="GO" id="GO:0016787">
    <property type="term" value="F:hydrolase activity"/>
    <property type="evidence" value="ECO:0007669"/>
    <property type="project" value="UniProtKB-KW"/>
</dbReference>
<evidence type="ECO:0000313" key="16">
    <source>
        <dbReference type="WBParaSite" id="EN70_5107"/>
    </source>
</evidence>
<comment type="similarity">
    <text evidence="11">Belongs to the DEAD box helicase family. DEAH subfamily. PRP16 sub-subfamily.</text>
</comment>
<dbReference type="InterPro" id="IPR011709">
    <property type="entry name" value="DEAD-box_helicase_OB_fold"/>
</dbReference>
<evidence type="ECO:0000256" key="5">
    <source>
        <dbReference type="ARBA" id="ARBA00022771"/>
    </source>
</evidence>
<evidence type="ECO:0000256" key="3">
    <source>
        <dbReference type="ARBA" id="ARBA00022737"/>
    </source>
</evidence>
<dbReference type="Pfam" id="PF01485">
    <property type="entry name" value="IBR"/>
    <property type="match status" value="2"/>
</dbReference>
<keyword evidence="8" id="KW-0347">Helicase</keyword>
<evidence type="ECO:0000256" key="7">
    <source>
        <dbReference type="ARBA" id="ARBA00022801"/>
    </source>
</evidence>
<evidence type="ECO:0000256" key="6">
    <source>
        <dbReference type="ARBA" id="ARBA00022786"/>
    </source>
</evidence>
<feature type="domain" description="Helicase C-terminal" evidence="13">
    <location>
        <begin position="444"/>
        <end position="629"/>
    </location>
</feature>
<dbReference type="GO" id="GO:0008270">
    <property type="term" value="F:zinc ion binding"/>
    <property type="evidence" value="ECO:0007669"/>
    <property type="project" value="UniProtKB-KW"/>
</dbReference>
<dbReference type="GO" id="GO:0034458">
    <property type="term" value="F:3'-5' RNA helicase activity"/>
    <property type="evidence" value="ECO:0007669"/>
    <property type="project" value="TreeGrafter"/>
</dbReference>
<evidence type="ECO:0000256" key="4">
    <source>
        <dbReference type="ARBA" id="ARBA00022741"/>
    </source>
</evidence>
<protein>
    <submittedName>
        <fullName evidence="16">Helicase ATP-binding domain-containing protein</fullName>
    </submittedName>
</protein>
<reference evidence="16" key="2">
    <citation type="submission" date="2016-11" db="UniProtKB">
        <authorList>
            <consortium name="WormBaseParasite"/>
        </authorList>
    </citation>
    <scope>IDENTIFICATION</scope>
</reference>
<evidence type="ECO:0000256" key="9">
    <source>
        <dbReference type="ARBA" id="ARBA00022833"/>
    </source>
</evidence>